<organism evidence="1 2">
    <name type="scientific">Fictibacillus macauensis ZFHKF-1</name>
    <dbReference type="NCBI Taxonomy" id="1196324"/>
    <lineage>
        <taxon>Bacteria</taxon>
        <taxon>Bacillati</taxon>
        <taxon>Bacillota</taxon>
        <taxon>Bacilli</taxon>
        <taxon>Bacillales</taxon>
        <taxon>Fictibacillaceae</taxon>
        <taxon>Fictibacillus</taxon>
    </lineage>
</organism>
<dbReference type="AlphaFoldDB" id="I8UK48"/>
<name>I8UK48_9BACL</name>
<dbReference type="EMBL" id="AKKV01000008">
    <property type="protein sequence ID" value="EIT87260.1"/>
    <property type="molecule type" value="Genomic_DNA"/>
</dbReference>
<dbReference type="RefSeq" id="WP_007200349.1">
    <property type="nucleotide sequence ID" value="NZ_AKKV01000008.1"/>
</dbReference>
<sequence>MDIEQELAAIERRLKEVQHDLENFQGTVGDAFYKSKESLLQQLSATKVGLQKTYQRQQLKWAISGELWTMIIDGKKQLSANRNHFIDTINQLRLIQKNLIESYESETSKLIQQHLKKYTSEIYDAEGQHSKLWYSCDKKGIF</sequence>
<accession>I8UK48</accession>
<reference evidence="1 2" key="1">
    <citation type="journal article" date="2012" name="J. Bacteriol.">
        <title>Genome of Bacillus macauensis ZFHKF-1, a Long-Chain-Forming Bacterium.</title>
        <authorList>
            <person name="Cai L."/>
            <person name="Zhang T."/>
        </authorList>
    </citation>
    <scope>NUCLEOTIDE SEQUENCE [LARGE SCALE GENOMIC DNA]</scope>
    <source>
        <strain evidence="1 2">ZFHKF-1</strain>
    </source>
</reference>
<proteinExistence type="predicted"/>
<dbReference type="PATRIC" id="fig|1196324.3.peg.242"/>
<evidence type="ECO:0000313" key="2">
    <source>
        <dbReference type="Proteomes" id="UP000004080"/>
    </source>
</evidence>
<comment type="caution">
    <text evidence="1">The sequence shown here is derived from an EMBL/GenBank/DDBJ whole genome shotgun (WGS) entry which is preliminary data.</text>
</comment>
<evidence type="ECO:0000313" key="1">
    <source>
        <dbReference type="EMBL" id="EIT87260.1"/>
    </source>
</evidence>
<protein>
    <submittedName>
        <fullName evidence="1">Uncharacterized protein</fullName>
    </submittedName>
</protein>
<keyword evidence="2" id="KW-1185">Reference proteome</keyword>
<gene>
    <name evidence="1" type="ORF">A374_01214</name>
</gene>
<dbReference type="Proteomes" id="UP000004080">
    <property type="component" value="Unassembled WGS sequence"/>
</dbReference>